<dbReference type="RefSeq" id="WP_143005161.1">
    <property type="nucleotide sequence ID" value="NZ_FMYK01000001.1"/>
</dbReference>
<name>A0A1G6GKY5_9GAMM</name>
<keyword evidence="3" id="KW-1185">Reference proteome</keyword>
<keyword evidence="1" id="KW-1133">Transmembrane helix</keyword>
<feature type="transmembrane region" description="Helical" evidence="1">
    <location>
        <begin position="7"/>
        <end position="26"/>
    </location>
</feature>
<evidence type="ECO:0000256" key="1">
    <source>
        <dbReference type="SAM" id="Phobius"/>
    </source>
</evidence>
<protein>
    <submittedName>
        <fullName evidence="2">Uncharacterized protein</fullName>
    </submittedName>
</protein>
<accession>A0A1G6GKY5</accession>
<dbReference type="EMBL" id="FMYK01000001">
    <property type="protein sequence ID" value="SDB82620.1"/>
    <property type="molecule type" value="Genomic_DNA"/>
</dbReference>
<feature type="transmembrane region" description="Helical" evidence="1">
    <location>
        <begin position="109"/>
        <end position="127"/>
    </location>
</feature>
<dbReference type="Proteomes" id="UP000242317">
    <property type="component" value="Unassembled WGS sequence"/>
</dbReference>
<dbReference type="AlphaFoldDB" id="A0A1G6GKY5"/>
<gene>
    <name evidence="2" type="ORF">SAMN05421749_101117</name>
</gene>
<reference evidence="3" key="1">
    <citation type="submission" date="2016-09" db="EMBL/GenBank/DDBJ databases">
        <authorList>
            <person name="Varghese N."/>
            <person name="Submissions S."/>
        </authorList>
    </citation>
    <scope>NUCLEOTIDE SEQUENCE [LARGE SCALE GENOMIC DNA]</scope>
    <source>
        <strain evidence="3">ANC 3699</strain>
    </source>
</reference>
<feature type="transmembrane region" description="Helical" evidence="1">
    <location>
        <begin position="83"/>
        <end position="103"/>
    </location>
</feature>
<sequence>MFRAKNYLVYLILDILLCSVFAYLFVLKGFEVNLAILILCCIFGIIFMPVVIRRLPIFRKYYVIRKPNIVYAHRKLNHAEQRIAPVMCSLLTACVLGLFFYLIQYSHDFLAYCFVGGISAGFISFYYEARF</sequence>
<proteinExistence type="predicted"/>
<evidence type="ECO:0000313" key="3">
    <source>
        <dbReference type="Proteomes" id="UP000242317"/>
    </source>
</evidence>
<feature type="transmembrane region" description="Helical" evidence="1">
    <location>
        <begin position="32"/>
        <end position="52"/>
    </location>
</feature>
<evidence type="ECO:0000313" key="2">
    <source>
        <dbReference type="EMBL" id="SDB82620.1"/>
    </source>
</evidence>
<organism evidence="2 3">
    <name type="scientific">Acinetobacter marinus</name>
    <dbReference type="NCBI Taxonomy" id="281375"/>
    <lineage>
        <taxon>Bacteria</taxon>
        <taxon>Pseudomonadati</taxon>
        <taxon>Pseudomonadota</taxon>
        <taxon>Gammaproteobacteria</taxon>
        <taxon>Moraxellales</taxon>
        <taxon>Moraxellaceae</taxon>
        <taxon>Acinetobacter</taxon>
    </lineage>
</organism>
<keyword evidence="1" id="KW-0472">Membrane</keyword>
<keyword evidence="1" id="KW-0812">Transmembrane</keyword>